<accession>A0A0G4E4V7</accession>
<keyword evidence="2" id="KW-0472">Membrane</keyword>
<evidence type="ECO:0000256" key="2">
    <source>
        <dbReference type="SAM" id="Phobius"/>
    </source>
</evidence>
<proteinExistence type="predicted"/>
<keyword evidence="3" id="KW-0614">Plasmid</keyword>
<dbReference type="SUPFAM" id="SSF54523">
    <property type="entry name" value="Pili subunits"/>
    <property type="match status" value="1"/>
</dbReference>
<dbReference type="RefSeq" id="WP_192963253.1">
    <property type="nucleotide sequence ID" value="NZ_LN713926.1"/>
</dbReference>
<dbReference type="AlphaFoldDB" id="A0A0G4E4V7"/>
<dbReference type="NCBIfam" id="TIGR02532">
    <property type="entry name" value="IV_pilin_GFxxxE"/>
    <property type="match status" value="1"/>
</dbReference>
<dbReference type="InterPro" id="IPR045584">
    <property type="entry name" value="Pilin-like"/>
</dbReference>
<keyword evidence="2" id="KW-0812">Transmembrane</keyword>
<feature type="region of interest" description="Disordered" evidence="1">
    <location>
        <begin position="1"/>
        <end position="21"/>
    </location>
</feature>
<dbReference type="EMBL" id="LN713926">
    <property type="protein sequence ID" value="CEK42033.1"/>
    <property type="molecule type" value="Genomic_DNA"/>
</dbReference>
<protein>
    <submittedName>
        <fullName evidence="3">Uncharacterized protein</fullName>
    </submittedName>
</protein>
<reference evidence="3" key="2">
    <citation type="submission" date="2015-06" db="EMBL/GenBank/DDBJ databases">
        <title>Environmentally co-occuring mercury resistance plasmids are genetically and phenotypically diverse and confer variable context-dependent fitness effects.</title>
        <authorList>
            <person name="Hall J.P.J."/>
            <person name="Harrison E."/>
            <person name="Lilley A.K."/>
            <person name="Paterson S."/>
            <person name="Spiers A.J."/>
            <person name="Brockhurst M.A."/>
        </authorList>
    </citation>
    <scope>NUCLEOTIDE SEQUENCE [LARGE SCALE GENOMIC DNA]</scope>
    <source>
        <strain evidence="3">SBW25</strain>
        <plasmid evidence="3">pQBR57</plasmid>
    </source>
</reference>
<name>A0A0G4E4V7_PSEFS</name>
<dbReference type="InterPro" id="IPR012902">
    <property type="entry name" value="N_methyl_site"/>
</dbReference>
<dbReference type="Gene3D" id="3.30.700.10">
    <property type="entry name" value="Glycoprotein, Type 4 Pilin"/>
    <property type="match status" value="1"/>
</dbReference>
<sequence length="165" mass="17638">MQQTVDDQAAANAGQTQGSKKGARKQKGFTLIELMVVLAVIGILIKIFMPGLFQSQEDAKVQGVKTQLLKDFPSSITRLVTMSNKCNNTTITYAKMVERGMAPETVFGGTWSITTSGGNTATVTYPLDLNDADLATDLKDTLTGAPNVKSVSNTSAQIVVAYRCN</sequence>
<organism evidence="3">
    <name type="scientific">Pseudomonas fluorescens (strain SBW25)</name>
    <dbReference type="NCBI Taxonomy" id="216595"/>
    <lineage>
        <taxon>Bacteria</taxon>
        <taxon>Pseudomonadati</taxon>
        <taxon>Pseudomonadota</taxon>
        <taxon>Gammaproteobacteria</taxon>
        <taxon>Pseudomonadales</taxon>
        <taxon>Pseudomonadaceae</taxon>
        <taxon>Pseudomonas</taxon>
    </lineage>
</organism>
<evidence type="ECO:0000313" key="3">
    <source>
        <dbReference type="EMBL" id="CEK42033.1"/>
    </source>
</evidence>
<geneLocation type="plasmid" evidence="3">
    <name>pQBR57</name>
</geneLocation>
<gene>
    <name evidence="3" type="ORF">PQBR57_0080</name>
</gene>
<feature type="transmembrane region" description="Helical" evidence="2">
    <location>
        <begin position="29"/>
        <end position="49"/>
    </location>
</feature>
<keyword evidence="2" id="KW-1133">Transmembrane helix</keyword>
<evidence type="ECO:0000256" key="1">
    <source>
        <dbReference type="SAM" id="MobiDB-lite"/>
    </source>
</evidence>
<dbReference type="Pfam" id="PF07963">
    <property type="entry name" value="N_methyl"/>
    <property type="match status" value="1"/>
</dbReference>
<reference evidence="3" key="1">
    <citation type="submission" date="2014-12" db="EMBL/GenBank/DDBJ databases">
        <authorList>
            <person name="Hall J."/>
        </authorList>
    </citation>
    <scope>NUCLEOTIDE SEQUENCE [LARGE SCALE GENOMIC DNA]</scope>
    <source>
        <strain evidence="3">SBW25</strain>
        <plasmid evidence="3">pQBR57</plasmid>
    </source>
</reference>